<name>T1J920_STRMM</name>
<protein>
    <submittedName>
        <fullName evidence="1">Uncharacterized protein</fullName>
    </submittedName>
</protein>
<reference evidence="2" key="1">
    <citation type="submission" date="2011-05" db="EMBL/GenBank/DDBJ databases">
        <authorList>
            <person name="Richards S.R."/>
            <person name="Qu J."/>
            <person name="Jiang H."/>
            <person name="Jhangiani S.N."/>
            <person name="Agravi P."/>
            <person name="Goodspeed R."/>
            <person name="Gross S."/>
            <person name="Mandapat C."/>
            <person name="Jackson L."/>
            <person name="Mathew T."/>
            <person name="Pu L."/>
            <person name="Thornton R."/>
            <person name="Saada N."/>
            <person name="Wilczek-Boney K.B."/>
            <person name="Lee S."/>
            <person name="Kovar C."/>
            <person name="Wu Y."/>
            <person name="Scherer S.E."/>
            <person name="Worley K.C."/>
            <person name="Muzny D.M."/>
            <person name="Gibbs R."/>
        </authorList>
    </citation>
    <scope>NUCLEOTIDE SEQUENCE</scope>
    <source>
        <strain evidence="2">Brora</strain>
    </source>
</reference>
<evidence type="ECO:0000313" key="1">
    <source>
        <dbReference type="EnsemblMetazoa" id="SMAR010211-PA"/>
    </source>
</evidence>
<evidence type="ECO:0000313" key="2">
    <source>
        <dbReference type="Proteomes" id="UP000014500"/>
    </source>
</evidence>
<dbReference type="Gene3D" id="2.40.128.20">
    <property type="match status" value="1"/>
</dbReference>
<sequence length="167" mass="18603">SNSRSKARGTGTSCKLAEKNLTSPCQSWQSWIFTLFTLLINVLSCLTQEAARYPGGCPDMAPSPPFEESKIVGTWVTSYMTNQALKWVHCAKGSVQKESRGLYFDFGLYNSTSLVQSANFTLHTNDNIPGLFNITLDDNLANGYDSIITEDDFFMVWGCCHHDNQHS</sequence>
<dbReference type="EMBL" id="JH431968">
    <property type="status" value="NOT_ANNOTATED_CDS"/>
    <property type="molecule type" value="Genomic_DNA"/>
</dbReference>
<dbReference type="HOGENOM" id="CLU_1598713_0_0_1"/>
<dbReference type="Proteomes" id="UP000014500">
    <property type="component" value="Unassembled WGS sequence"/>
</dbReference>
<dbReference type="SUPFAM" id="SSF50814">
    <property type="entry name" value="Lipocalins"/>
    <property type="match status" value="1"/>
</dbReference>
<dbReference type="AlphaFoldDB" id="T1J920"/>
<organism evidence="1 2">
    <name type="scientific">Strigamia maritima</name>
    <name type="common">European centipede</name>
    <name type="synonym">Geophilus maritimus</name>
    <dbReference type="NCBI Taxonomy" id="126957"/>
    <lineage>
        <taxon>Eukaryota</taxon>
        <taxon>Metazoa</taxon>
        <taxon>Ecdysozoa</taxon>
        <taxon>Arthropoda</taxon>
        <taxon>Myriapoda</taxon>
        <taxon>Chilopoda</taxon>
        <taxon>Pleurostigmophora</taxon>
        <taxon>Geophilomorpha</taxon>
        <taxon>Linotaeniidae</taxon>
        <taxon>Strigamia</taxon>
    </lineage>
</organism>
<dbReference type="InterPro" id="IPR012674">
    <property type="entry name" value="Calycin"/>
</dbReference>
<keyword evidence="2" id="KW-1185">Reference proteome</keyword>
<accession>T1J920</accession>
<proteinExistence type="predicted"/>
<reference evidence="1" key="2">
    <citation type="submission" date="2015-02" db="UniProtKB">
        <authorList>
            <consortium name="EnsemblMetazoa"/>
        </authorList>
    </citation>
    <scope>IDENTIFICATION</scope>
</reference>
<dbReference type="EnsemblMetazoa" id="SMAR010211-RA">
    <property type="protein sequence ID" value="SMAR010211-PA"/>
    <property type="gene ID" value="SMAR010211"/>
</dbReference>